<dbReference type="GO" id="GO:0030976">
    <property type="term" value="F:thiamine pyrophosphate binding"/>
    <property type="evidence" value="ECO:0007669"/>
    <property type="project" value="InterPro"/>
</dbReference>
<comment type="caution">
    <text evidence="3">The sequence shown here is derived from an EMBL/GenBank/DDBJ whole genome shotgun (WGS) entry which is preliminary data.</text>
</comment>
<dbReference type="PANTHER" id="PTHR48084">
    <property type="entry name" value="2-OXOGLUTARATE OXIDOREDUCTASE SUBUNIT KORB-RELATED"/>
    <property type="match status" value="1"/>
</dbReference>
<dbReference type="EC" id="1.2.7.3" evidence="3"/>
<dbReference type="EMBL" id="BEHY01000028">
    <property type="protein sequence ID" value="GBD09144.1"/>
    <property type="molecule type" value="Genomic_DNA"/>
</dbReference>
<dbReference type="InterPro" id="IPR051457">
    <property type="entry name" value="2-oxoacid:Fd_oxidoreductase"/>
</dbReference>
<dbReference type="CDD" id="cd03375">
    <property type="entry name" value="TPP_OGFOR"/>
    <property type="match status" value="1"/>
</dbReference>
<evidence type="ECO:0000256" key="1">
    <source>
        <dbReference type="ARBA" id="ARBA00023002"/>
    </source>
</evidence>
<gene>
    <name evidence="3" type="primary">korB_2</name>
    <name evidence="3" type="ORF">HRbin22_01391</name>
</gene>
<dbReference type="Gene3D" id="3.40.50.970">
    <property type="match status" value="1"/>
</dbReference>
<dbReference type="GO" id="GO:0047553">
    <property type="term" value="F:2-oxoglutarate synthase activity"/>
    <property type="evidence" value="ECO:0007669"/>
    <property type="project" value="UniProtKB-EC"/>
</dbReference>
<reference evidence="4" key="1">
    <citation type="submission" date="2017-09" db="EMBL/GenBank/DDBJ databases">
        <title>Metaegenomics of thermophilic ammonia-oxidizing enrichment culture.</title>
        <authorList>
            <person name="Kato S."/>
            <person name="Suzuki K."/>
        </authorList>
    </citation>
    <scope>NUCLEOTIDE SEQUENCE [LARGE SCALE GENOMIC DNA]</scope>
</reference>
<proteinExistence type="predicted"/>
<dbReference type="InterPro" id="IPR029061">
    <property type="entry name" value="THDP-binding"/>
</dbReference>
<dbReference type="InterPro" id="IPR011766">
    <property type="entry name" value="TPP_enzyme_TPP-bd"/>
</dbReference>
<dbReference type="PANTHER" id="PTHR48084:SF1">
    <property type="entry name" value="2-OXOGLUTARATE SYNTHASE SUBUNIT KORB"/>
    <property type="match status" value="1"/>
</dbReference>
<organism evidence="3 4">
    <name type="scientific">Candidatus Thermoflexus japonica</name>
    <dbReference type="NCBI Taxonomy" id="2035417"/>
    <lineage>
        <taxon>Bacteria</taxon>
        <taxon>Bacillati</taxon>
        <taxon>Chloroflexota</taxon>
        <taxon>Thermoflexia</taxon>
        <taxon>Thermoflexales</taxon>
        <taxon>Thermoflexaceae</taxon>
        <taxon>Thermoflexus</taxon>
    </lineage>
</organism>
<evidence type="ECO:0000259" key="2">
    <source>
        <dbReference type="Pfam" id="PF02775"/>
    </source>
</evidence>
<name>A0A2H5Y6S0_9CHLR</name>
<evidence type="ECO:0000313" key="4">
    <source>
        <dbReference type="Proteomes" id="UP000236642"/>
    </source>
</evidence>
<dbReference type="AlphaFoldDB" id="A0A2H5Y6S0"/>
<protein>
    <submittedName>
        <fullName evidence="3">2-oxoglutarate oxidoreductase subunit KorB</fullName>
        <ecNumber evidence="3">1.2.7.3</ecNumber>
    </submittedName>
</protein>
<feature type="domain" description="Thiamine pyrophosphate enzyme TPP-binding" evidence="2">
    <location>
        <begin position="60"/>
        <end position="205"/>
    </location>
</feature>
<dbReference type="GO" id="GO:0045333">
    <property type="term" value="P:cellular respiration"/>
    <property type="evidence" value="ECO:0007669"/>
    <property type="project" value="UniProtKB-ARBA"/>
</dbReference>
<dbReference type="Proteomes" id="UP000236642">
    <property type="component" value="Unassembled WGS sequence"/>
</dbReference>
<dbReference type="SUPFAM" id="SSF52518">
    <property type="entry name" value="Thiamin diphosphate-binding fold (THDP-binding)"/>
    <property type="match status" value="1"/>
</dbReference>
<evidence type="ECO:0000313" key="3">
    <source>
        <dbReference type="EMBL" id="GBD09144.1"/>
    </source>
</evidence>
<sequence length="280" mass="31292">MAHALVAEKHPLDDLIRRDRMPHIWCPGCGIGIVMRCYAQAILESGIPVERHVVVSGIGCTARVPGYMNLDSYHATHGRPIPFAIGIKLVKPELTVTVFSGDGDLAAIGGNHLIHAARRNVDIKVICINNFNYGMTGGQVGPTTPLGARTTTTPYGNPEHPFNLPYLLAAAGAVFVSRWTTLHVRQIKQDILYSFRKPGFTFIEVLAPCPVGFGRPNDIEDGVEEMRIYRRRSQLVYRVPEEVPWEALEVDLREERPIYVGRFVDREREVFQPIRLTSKG</sequence>
<keyword evidence="1 3" id="KW-0560">Oxidoreductase</keyword>
<dbReference type="Pfam" id="PF02775">
    <property type="entry name" value="TPP_enzyme_C"/>
    <property type="match status" value="1"/>
</dbReference>
<accession>A0A2H5Y6S0</accession>